<dbReference type="Gene3D" id="3.30.70.270">
    <property type="match status" value="2"/>
</dbReference>
<dbReference type="Gene3D" id="3.10.10.10">
    <property type="entry name" value="HIV Type 1 Reverse Transcriptase, subunit A, domain 1"/>
    <property type="match status" value="1"/>
</dbReference>
<dbReference type="FunFam" id="3.30.70.270:FF:000020">
    <property type="entry name" value="Transposon Tf2-6 polyprotein-like Protein"/>
    <property type="match status" value="1"/>
</dbReference>
<dbReference type="AlphaFoldDB" id="A0AAV1LJ13"/>
<dbReference type="PANTHER" id="PTHR33064:SF37">
    <property type="entry name" value="RIBONUCLEASE H"/>
    <property type="match status" value="1"/>
</dbReference>
<dbReference type="EMBL" id="CAVLGL010000089">
    <property type="protein sequence ID" value="CAK1594052.1"/>
    <property type="molecule type" value="Genomic_DNA"/>
</dbReference>
<dbReference type="CDD" id="cd01647">
    <property type="entry name" value="RT_LTR"/>
    <property type="match status" value="1"/>
</dbReference>
<protein>
    <recommendedName>
        <fullName evidence="1">RNA-directed DNA polymerase</fullName>
        <ecNumber evidence="1">2.7.7.49</ecNumber>
    </recommendedName>
</protein>
<gene>
    <name evidence="3" type="ORF">PARMNEM_LOCUS13745</name>
</gene>
<dbReference type="PROSITE" id="PS50878">
    <property type="entry name" value="RT_POL"/>
    <property type="match status" value="1"/>
</dbReference>
<proteinExistence type="predicted"/>
<name>A0AAV1LJ13_9NEOP</name>
<dbReference type="InterPro" id="IPR041577">
    <property type="entry name" value="RT_RNaseH_2"/>
</dbReference>
<evidence type="ECO:0000313" key="4">
    <source>
        <dbReference type="Proteomes" id="UP001314205"/>
    </source>
</evidence>
<dbReference type="InterPro" id="IPR051320">
    <property type="entry name" value="Viral_Replic_Matur_Polypro"/>
</dbReference>
<dbReference type="Proteomes" id="UP001314205">
    <property type="component" value="Unassembled WGS sequence"/>
</dbReference>
<evidence type="ECO:0000256" key="1">
    <source>
        <dbReference type="ARBA" id="ARBA00012493"/>
    </source>
</evidence>
<keyword evidence="4" id="KW-1185">Reference proteome</keyword>
<dbReference type="InterPro" id="IPR043128">
    <property type="entry name" value="Rev_trsase/Diguanyl_cyclase"/>
</dbReference>
<dbReference type="Pfam" id="PF00078">
    <property type="entry name" value="RVT_1"/>
    <property type="match status" value="1"/>
</dbReference>
<evidence type="ECO:0000259" key="2">
    <source>
        <dbReference type="PROSITE" id="PS50878"/>
    </source>
</evidence>
<feature type="domain" description="Reverse transcriptase" evidence="2">
    <location>
        <begin position="2"/>
        <end position="182"/>
    </location>
</feature>
<dbReference type="InterPro" id="IPR043502">
    <property type="entry name" value="DNA/RNA_pol_sf"/>
</dbReference>
<accession>A0AAV1LJ13</accession>
<dbReference type="Pfam" id="PF17919">
    <property type="entry name" value="RT_RNaseH_2"/>
    <property type="match status" value="1"/>
</dbReference>
<organism evidence="3 4">
    <name type="scientific">Parnassius mnemosyne</name>
    <name type="common">clouded apollo</name>
    <dbReference type="NCBI Taxonomy" id="213953"/>
    <lineage>
        <taxon>Eukaryota</taxon>
        <taxon>Metazoa</taxon>
        <taxon>Ecdysozoa</taxon>
        <taxon>Arthropoda</taxon>
        <taxon>Hexapoda</taxon>
        <taxon>Insecta</taxon>
        <taxon>Pterygota</taxon>
        <taxon>Neoptera</taxon>
        <taxon>Endopterygota</taxon>
        <taxon>Lepidoptera</taxon>
        <taxon>Glossata</taxon>
        <taxon>Ditrysia</taxon>
        <taxon>Papilionoidea</taxon>
        <taxon>Papilionidae</taxon>
        <taxon>Parnassiinae</taxon>
        <taxon>Parnassini</taxon>
        <taxon>Parnassius</taxon>
        <taxon>Driopa</taxon>
    </lineage>
</organism>
<dbReference type="InterPro" id="IPR000477">
    <property type="entry name" value="RT_dom"/>
</dbReference>
<dbReference type="GO" id="GO:0003964">
    <property type="term" value="F:RNA-directed DNA polymerase activity"/>
    <property type="evidence" value="ECO:0007669"/>
    <property type="project" value="UniProtKB-EC"/>
</dbReference>
<dbReference type="EC" id="2.7.7.49" evidence="1"/>
<comment type="caution">
    <text evidence="3">The sequence shown here is derived from an EMBL/GenBank/DDBJ whole genome shotgun (WGS) entry which is preliminary data.</text>
</comment>
<dbReference type="SUPFAM" id="SSF56672">
    <property type="entry name" value="DNA/RNA polymerases"/>
    <property type="match status" value="1"/>
</dbReference>
<dbReference type="PANTHER" id="PTHR33064">
    <property type="entry name" value="POL PROTEIN"/>
    <property type="match status" value="1"/>
</dbReference>
<evidence type="ECO:0000313" key="3">
    <source>
        <dbReference type="EMBL" id="CAK1594052.1"/>
    </source>
</evidence>
<reference evidence="3 4" key="1">
    <citation type="submission" date="2023-11" db="EMBL/GenBank/DDBJ databases">
        <authorList>
            <person name="Hedman E."/>
            <person name="Englund M."/>
            <person name="Stromberg M."/>
            <person name="Nyberg Akerstrom W."/>
            <person name="Nylinder S."/>
            <person name="Jareborg N."/>
            <person name="Kallberg Y."/>
            <person name="Kronander E."/>
        </authorList>
    </citation>
    <scope>NUCLEOTIDE SEQUENCE [LARGE SCALE GENOMIC DNA]</scope>
</reference>
<sequence length="311" mass="35771">MLRWNVIEQCESPWLSPVLITPKKNGEWRFCVDSRKLNSVTRHDAYSLPLISEILDNLRNARYLSSIDIAKAFWEIPLNPADKDKTVFYVPGRGMFKFKLMSFGLTNSPATQHRLMDMLFTPEFENKAFCYLDEIVVISETFDEYISLLMKVHEKLSYTNLTINFEKSQFFRKELKYLGFLVDEYGLRADPDKVKAILEYPVPTCRKEVRRFIGTCSWFRRFIPNFSTIASPLNQLTCSGKNAPKFLWNSQAAAPFEKLKEALVTAPVLACSNFELVFSVHCDASNYGIGATLTQHQDDKEVVIADMSKAH</sequence>